<accession>A0A4C1Z266</accession>
<evidence type="ECO:0000256" key="1">
    <source>
        <dbReference type="SAM" id="MobiDB-lite"/>
    </source>
</evidence>
<reference evidence="2 3" key="1">
    <citation type="journal article" date="2019" name="Commun. Biol.">
        <title>The bagworm genome reveals a unique fibroin gene that provides high tensile strength.</title>
        <authorList>
            <person name="Kono N."/>
            <person name="Nakamura H."/>
            <person name="Ohtoshi R."/>
            <person name="Tomita M."/>
            <person name="Numata K."/>
            <person name="Arakawa K."/>
        </authorList>
    </citation>
    <scope>NUCLEOTIDE SEQUENCE [LARGE SCALE GENOMIC DNA]</scope>
</reference>
<name>A0A4C1Z266_EUMVA</name>
<dbReference type="Proteomes" id="UP000299102">
    <property type="component" value="Unassembled WGS sequence"/>
</dbReference>
<keyword evidence="3" id="KW-1185">Reference proteome</keyword>
<proteinExistence type="predicted"/>
<organism evidence="2 3">
    <name type="scientific">Eumeta variegata</name>
    <name type="common">Bagworm moth</name>
    <name type="synonym">Eumeta japonica</name>
    <dbReference type="NCBI Taxonomy" id="151549"/>
    <lineage>
        <taxon>Eukaryota</taxon>
        <taxon>Metazoa</taxon>
        <taxon>Ecdysozoa</taxon>
        <taxon>Arthropoda</taxon>
        <taxon>Hexapoda</taxon>
        <taxon>Insecta</taxon>
        <taxon>Pterygota</taxon>
        <taxon>Neoptera</taxon>
        <taxon>Endopterygota</taxon>
        <taxon>Lepidoptera</taxon>
        <taxon>Glossata</taxon>
        <taxon>Ditrysia</taxon>
        <taxon>Tineoidea</taxon>
        <taxon>Psychidae</taxon>
        <taxon>Oiketicinae</taxon>
        <taxon>Eumeta</taxon>
    </lineage>
</organism>
<evidence type="ECO:0000313" key="3">
    <source>
        <dbReference type="Proteomes" id="UP000299102"/>
    </source>
</evidence>
<dbReference type="EMBL" id="BGZK01001475">
    <property type="protein sequence ID" value="GBP80685.1"/>
    <property type="molecule type" value="Genomic_DNA"/>
</dbReference>
<feature type="region of interest" description="Disordered" evidence="1">
    <location>
        <begin position="1"/>
        <end position="45"/>
    </location>
</feature>
<comment type="caution">
    <text evidence="2">The sequence shown here is derived from an EMBL/GenBank/DDBJ whole genome shotgun (WGS) entry which is preliminary data.</text>
</comment>
<protein>
    <submittedName>
        <fullName evidence="2">Uncharacterized protein</fullName>
    </submittedName>
</protein>
<gene>
    <name evidence="2" type="ORF">EVAR_52892_1</name>
</gene>
<sequence>MLRRYSATRPKADLGGKGARAEPTTSRSPWQRPGTKSPRAHAKSGGLLPNRVRIRIYLLEYLHRCRVRVASLQRRYGSARGFACRTYPPVGPAGRATGAECLKLPYRRTLRKVLMCKGSLKRASRSRKGKAQYVFQLLDGEWVEARAPPPALQDNLTLDTAQLALAQKQVQTE</sequence>
<evidence type="ECO:0000313" key="2">
    <source>
        <dbReference type="EMBL" id="GBP80685.1"/>
    </source>
</evidence>
<dbReference type="AlphaFoldDB" id="A0A4C1Z266"/>